<dbReference type="STRING" id="3880.A0A072U875"/>
<organism evidence="6 9">
    <name type="scientific">Medicago truncatula</name>
    <name type="common">Barrel medic</name>
    <name type="synonym">Medicago tribuloides</name>
    <dbReference type="NCBI Taxonomy" id="3880"/>
    <lineage>
        <taxon>Eukaryota</taxon>
        <taxon>Viridiplantae</taxon>
        <taxon>Streptophyta</taxon>
        <taxon>Embryophyta</taxon>
        <taxon>Tracheophyta</taxon>
        <taxon>Spermatophyta</taxon>
        <taxon>Magnoliopsida</taxon>
        <taxon>eudicotyledons</taxon>
        <taxon>Gunneridae</taxon>
        <taxon>Pentapetalae</taxon>
        <taxon>rosids</taxon>
        <taxon>fabids</taxon>
        <taxon>Fabales</taxon>
        <taxon>Fabaceae</taxon>
        <taxon>Papilionoideae</taxon>
        <taxon>50 kb inversion clade</taxon>
        <taxon>NPAAA clade</taxon>
        <taxon>Hologalegina</taxon>
        <taxon>IRL clade</taxon>
        <taxon>Trifolieae</taxon>
        <taxon>Medicago</taxon>
    </lineage>
</organism>
<dbReference type="EMBL" id="PSQE01000006">
    <property type="protein sequence ID" value="RHN50773.1"/>
    <property type="molecule type" value="Genomic_DNA"/>
</dbReference>
<feature type="domain" description="DRBM" evidence="5">
    <location>
        <begin position="1"/>
        <end position="70"/>
    </location>
</feature>
<evidence type="ECO:0000256" key="1">
    <source>
        <dbReference type="ARBA" id="ARBA00022737"/>
    </source>
</evidence>
<dbReference type="GO" id="GO:0003723">
    <property type="term" value="F:RNA binding"/>
    <property type="evidence" value="ECO:0007669"/>
    <property type="project" value="UniProtKB-UniRule"/>
</dbReference>
<dbReference type="Proteomes" id="UP000265566">
    <property type="component" value="Chromosome 6"/>
</dbReference>
<dbReference type="Gramene" id="rna35101">
    <property type="protein sequence ID" value="RHN50773.1"/>
    <property type="gene ID" value="gene35101"/>
</dbReference>
<keyword evidence="9" id="KW-1185">Reference proteome</keyword>
<feature type="domain" description="DRBM" evidence="5">
    <location>
        <begin position="158"/>
        <end position="227"/>
    </location>
</feature>
<proteinExistence type="predicted"/>
<dbReference type="Pfam" id="PF00035">
    <property type="entry name" value="dsrm"/>
    <property type="match status" value="3"/>
</dbReference>
<dbReference type="SUPFAM" id="SSF54768">
    <property type="entry name" value="dsRNA-binding domain-like"/>
    <property type="match status" value="3"/>
</dbReference>
<evidence type="ECO:0000259" key="5">
    <source>
        <dbReference type="PROSITE" id="PS50137"/>
    </source>
</evidence>
<evidence type="ECO:0000313" key="8">
    <source>
        <dbReference type="EnsemblPlants" id="KEH25586"/>
    </source>
</evidence>
<keyword evidence="1" id="KW-0677">Repeat</keyword>
<reference evidence="8" key="3">
    <citation type="submission" date="2015-04" db="UniProtKB">
        <authorList>
            <consortium name="EnsemblPlants"/>
        </authorList>
    </citation>
    <scope>IDENTIFICATION</scope>
    <source>
        <strain evidence="8">cv. Jemalong A17</strain>
    </source>
</reference>
<evidence type="ECO:0000313" key="6">
    <source>
        <dbReference type="EMBL" id="KEH25586.1"/>
    </source>
</evidence>
<dbReference type="EnsemblPlants" id="KEH25586">
    <property type="protein sequence ID" value="KEH25586"/>
    <property type="gene ID" value="MTR_6g028020"/>
</dbReference>
<dbReference type="Proteomes" id="UP000002051">
    <property type="component" value="Chromosome 6"/>
</dbReference>
<reference evidence="6 9" key="2">
    <citation type="journal article" date="2014" name="BMC Genomics">
        <title>An improved genome release (version Mt4.0) for the model legume Medicago truncatula.</title>
        <authorList>
            <person name="Tang H."/>
            <person name="Krishnakumar V."/>
            <person name="Bidwell S."/>
            <person name="Rosen B."/>
            <person name="Chan A."/>
            <person name="Zhou S."/>
            <person name="Gentzbittel L."/>
            <person name="Childs K.L."/>
            <person name="Yandell M."/>
            <person name="Gundlach H."/>
            <person name="Mayer K.F."/>
            <person name="Schwartz D.C."/>
            <person name="Town C.D."/>
        </authorList>
    </citation>
    <scope>GENOME REANNOTATION</scope>
    <source>
        <strain evidence="6">A17</strain>
        <strain evidence="8 9">cv. Jemalong A17</strain>
    </source>
</reference>
<feature type="domain" description="DRBM" evidence="5">
    <location>
        <begin position="237"/>
        <end position="306"/>
    </location>
</feature>
<dbReference type="AlphaFoldDB" id="A0A072U875"/>
<dbReference type="PROSITE" id="PS50137">
    <property type="entry name" value="DS_RBD"/>
    <property type="match status" value="3"/>
</dbReference>
<reference evidence="6 9" key="1">
    <citation type="journal article" date="2011" name="Nature">
        <title>The Medicago genome provides insight into the evolution of rhizobial symbioses.</title>
        <authorList>
            <person name="Young N.D."/>
            <person name="Debelle F."/>
            <person name="Oldroyd G.E."/>
            <person name="Geurts R."/>
            <person name="Cannon S.B."/>
            <person name="Udvardi M.K."/>
            <person name="Benedito V.A."/>
            <person name="Mayer K.F."/>
            <person name="Gouzy J."/>
            <person name="Schoof H."/>
            <person name="Van de Peer Y."/>
            <person name="Proost S."/>
            <person name="Cook D.R."/>
            <person name="Meyers B.C."/>
            <person name="Spannagl M."/>
            <person name="Cheung F."/>
            <person name="De Mita S."/>
            <person name="Krishnakumar V."/>
            <person name="Gundlach H."/>
            <person name="Zhou S."/>
            <person name="Mudge J."/>
            <person name="Bharti A.K."/>
            <person name="Murray J.D."/>
            <person name="Naoumkina M.A."/>
            <person name="Rosen B."/>
            <person name="Silverstein K.A."/>
            <person name="Tang H."/>
            <person name="Rombauts S."/>
            <person name="Zhao P.X."/>
            <person name="Zhou P."/>
            <person name="Barbe V."/>
            <person name="Bardou P."/>
            <person name="Bechner M."/>
            <person name="Bellec A."/>
            <person name="Berger A."/>
            <person name="Berges H."/>
            <person name="Bidwell S."/>
            <person name="Bisseling T."/>
            <person name="Choisne N."/>
            <person name="Couloux A."/>
            <person name="Denny R."/>
            <person name="Deshpande S."/>
            <person name="Dai X."/>
            <person name="Doyle J.J."/>
            <person name="Dudez A.M."/>
            <person name="Farmer A.D."/>
            <person name="Fouteau S."/>
            <person name="Franken C."/>
            <person name="Gibelin C."/>
            <person name="Gish J."/>
            <person name="Goldstein S."/>
            <person name="Gonzalez A.J."/>
            <person name="Green P.J."/>
            <person name="Hallab A."/>
            <person name="Hartog M."/>
            <person name="Hua A."/>
            <person name="Humphray S.J."/>
            <person name="Jeong D.H."/>
            <person name="Jing Y."/>
            <person name="Jocker A."/>
            <person name="Kenton S.M."/>
            <person name="Kim D.J."/>
            <person name="Klee K."/>
            <person name="Lai H."/>
            <person name="Lang C."/>
            <person name="Lin S."/>
            <person name="Macmil S.L."/>
            <person name="Magdelenat G."/>
            <person name="Matthews L."/>
            <person name="McCorrison J."/>
            <person name="Monaghan E.L."/>
            <person name="Mun J.H."/>
            <person name="Najar F.Z."/>
            <person name="Nicholson C."/>
            <person name="Noirot C."/>
            <person name="O'Bleness M."/>
            <person name="Paule C.R."/>
            <person name="Poulain J."/>
            <person name="Prion F."/>
            <person name="Qin B."/>
            <person name="Qu C."/>
            <person name="Retzel E.F."/>
            <person name="Riddle C."/>
            <person name="Sallet E."/>
            <person name="Samain S."/>
            <person name="Samson N."/>
            <person name="Sanders I."/>
            <person name="Saurat O."/>
            <person name="Scarpelli C."/>
            <person name="Schiex T."/>
            <person name="Segurens B."/>
            <person name="Severin A.J."/>
            <person name="Sherrier D.J."/>
            <person name="Shi R."/>
            <person name="Sims S."/>
            <person name="Singer S.R."/>
            <person name="Sinharoy S."/>
            <person name="Sterck L."/>
            <person name="Viollet A."/>
            <person name="Wang B.B."/>
            <person name="Wang K."/>
            <person name="Wang M."/>
            <person name="Wang X."/>
            <person name="Warfsmann J."/>
            <person name="Weissenbach J."/>
            <person name="White D.D."/>
            <person name="White J.D."/>
            <person name="Wiley G.B."/>
            <person name="Wincker P."/>
            <person name="Xing Y."/>
            <person name="Yang L."/>
            <person name="Yao Z."/>
            <person name="Ying F."/>
            <person name="Zhai J."/>
            <person name="Zhou L."/>
            <person name="Zuber A."/>
            <person name="Denarie J."/>
            <person name="Dixon R.A."/>
            <person name="May G.D."/>
            <person name="Schwartz D.C."/>
            <person name="Rogers J."/>
            <person name="Quetier F."/>
            <person name="Town C.D."/>
            <person name="Roe B.A."/>
        </authorList>
    </citation>
    <scope>NUCLEOTIDE SEQUENCE [LARGE SCALE GENOMIC DNA]</scope>
    <source>
        <strain evidence="6">A17</strain>
        <strain evidence="8 9">cv. Jemalong A17</strain>
    </source>
</reference>
<keyword evidence="2 3" id="KW-0694">RNA-binding</keyword>
<feature type="region of interest" description="Disordered" evidence="4">
    <location>
        <begin position="443"/>
        <end position="493"/>
    </location>
</feature>
<dbReference type="InterPro" id="IPR014720">
    <property type="entry name" value="dsRBD_dom"/>
</dbReference>
<dbReference type="Gene3D" id="3.30.160.20">
    <property type="match status" value="3"/>
</dbReference>
<accession>A0A072U875</accession>
<evidence type="ECO:0000256" key="4">
    <source>
        <dbReference type="SAM" id="MobiDB-lite"/>
    </source>
</evidence>
<sequence>MYKTKLQELCQKNSYPLPEYQTTREGPPHNSRFSTTVTVNSISFSSPEPARTIKLSQDSAAMVAFHHLELMKNPTPGSPFLQDFGSFPQPEPCLSAVSVSSLSQGSPVLSPEVGSTLPTNQVFQPNSEPVCQTIQISSPVAAVTDVVKEQELKSMMHLYKSQLQNYAQKRNLKLPEYAPEWEGPPHNMRFRCKVTIDGQTFESPRFYSTLRDAEYAAAEVAFKSLQPAGVQEEGILMYKNLLQELIQKGGLLQLPVYSTTKSGEAHRPTFTSQVEIEGKVYTGEESKTKKQAEMSAAKVAYTTLKELKAHGGQSPELFPNGSKSNVVIGLQHHSSGESSDRSKANVILGLQHHSAGGSSDHSRANVITGMQHHSAGGFPANPGPVIQNPHNTGLQHHSAGGFPANPGPVIQNPHNSGLQHHSAGGLPANPGPVIQNPHNKVEEKLSSSGNKNDCSKVSFPSNPRAIPTSVSDSNNVDIGTNNVSSTSVGTPPGRMRVRVYSRKTNVEIAPGGTLMPCSDDKYVAYSYSE</sequence>
<feature type="compositionally biased region" description="Polar residues" evidence="4">
    <location>
        <begin position="468"/>
        <end position="489"/>
    </location>
</feature>
<name>A0A072U875_MEDTR</name>
<evidence type="ECO:0000256" key="2">
    <source>
        <dbReference type="ARBA" id="ARBA00022884"/>
    </source>
</evidence>
<gene>
    <name evidence="8" type="primary">25495853</name>
    <name evidence="6" type="ordered locus">MTR_6g028020</name>
    <name evidence="7" type="ORF">MtrunA17_Chr6g0461131</name>
</gene>
<dbReference type="PANTHER" id="PTHR46031:SF16">
    <property type="entry name" value="DOUBLE-STRANDED RNA-BINDING PROTEIN 4"/>
    <property type="match status" value="1"/>
</dbReference>
<evidence type="ECO:0000313" key="7">
    <source>
        <dbReference type="EMBL" id="RHN50773.1"/>
    </source>
</evidence>
<dbReference type="SMART" id="SM00358">
    <property type="entry name" value="DSRM"/>
    <property type="match status" value="3"/>
</dbReference>
<dbReference type="OrthoDB" id="5988181at2759"/>
<dbReference type="KEGG" id="mtr:25495853"/>
<evidence type="ECO:0000256" key="3">
    <source>
        <dbReference type="PROSITE-ProRule" id="PRU00266"/>
    </source>
</evidence>
<evidence type="ECO:0000313" key="9">
    <source>
        <dbReference type="Proteomes" id="UP000002051"/>
    </source>
</evidence>
<dbReference type="PANTHER" id="PTHR46031">
    <property type="match status" value="1"/>
</dbReference>
<dbReference type="EMBL" id="CM001222">
    <property type="protein sequence ID" value="KEH25586.1"/>
    <property type="molecule type" value="Genomic_DNA"/>
</dbReference>
<reference evidence="7" key="4">
    <citation type="journal article" date="2018" name="Nat. Plants">
        <title>Whole-genome landscape of Medicago truncatula symbiotic genes.</title>
        <authorList>
            <person name="Pecrix Y."/>
            <person name="Gamas P."/>
            <person name="Carrere S."/>
        </authorList>
    </citation>
    <scope>NUCLEOTIDE SEQUENCE</scope>
    <source>
        <tissue evidence="7">Leaves</tissue>
    </source>
</reference>
<protein>
    <submittedName>
        <fullName evidence="6">Double-stranded RNA-binding motif protein</fullName>
    </submittedName>
    <submittedName>
        <fullName evidence="7">Putative double-stranded RNA-binding domain-containing protein</fullName>
    </submittedName>
</protein>